<proteinExistence type="predicted"/>
<organism evidence="1 2">
    <name type="scientific">Scortum barcoo</name>
    <name type="common">barcoo grunter</name>
    <dbReference type="NCBI Taxonomy" id="214431"/>
    <lineage>
        <taxon>Eukaryota</taxon>
        <taxon>Metazoa</taxon>
        <taxon>Chordata</taxon>
        <taxon>Craniata</taxon>
        <taxon>Vertebrata</taxon>
        <taxon>Euteleostomi</taxon>
        <taxon>Actinopterygii</taxon>
        <taxon>Neopterygii</taxon>
        <taxon>Teleostei</taxon>
        <taxon>Neoteleostei</taxon>
        <taxon>Acanthomorphata</taxon>
        <taxon>Eupercaria</taxon>
        <taxon>Centrarchiformes</taxon>
        <taxon>Terapontoidei</taxon>
        <taxon>Terapontidae</taxon>
        <taxon>Scortum</taxon>
    </lineage>
</organism>
<dbReference type="EMBL" id="CM041538">
    <property type="protein sequence ID" value="KAI3368421.1"/>
    <property type="molecule type" value="Genomic_DNA"/>
</dbReference>
<evidence type="ECO:0000313" key="1">
    <source>
        <dbReference type="EMBL" id="KAI3368421.1"/>
    </source>
</evidence>
<comment type="caution">
    <text evidence="1">The sequence shown here is derived from an EMBL/GenBank/DDBJ whole genome shotgun (WGS) entry which is preliminary data.</text>
</comment>
<evidence type="ECO:0000313" key="2">
    <source>
        <dbReference type="Proteomes" id="UP000831701"/>
    </source>
</evidence>
<protein>
    <submittedName>
        <fullName evidence="1">Uncharacterized protein</fullName>
    </submittedName>
</protein>
<sequence>MATSATTGGCGEADNSVKWQLCYDVTAKTWWMVIQKLCMHSDQFTTLVKRYTKTGSDHFQVVLARGWGGSGSPKLDAGRFWSRAPRIYSTWHAHDDGNENGMITTDSARWAGVEISFNFLRWWLSFEMIHSDTELHFRDEFHPFIEALLPQVRAFAYTWFNLQARKRKYFKKHEKRMTKEEERAVKDELLGEKAEVWRLDLVMVILFKGIPLESTDGERLVKGGQCSNPVLCVQPRHISVSVKELDLYLAYYVQEREAEQSSSPSRTGVGSDQEDSRTATMDGPEFQDSFVTSGVFSVTELVQVSRSISSLYYVQSCICYYSFPLYISLLLRSPVVTGVGPSFSMGELQGHLAYDLNQSVNQPVSLRRSLASTSSSGSKRHKSGSMEEEADSPGGEYYHSPSSPASSSRNWTDDMEGGLSPPVKKSELDSPSPQEDSPRMGSFTQHHRPVIAVHSGLSRSPHPSSSLHFPSSSYFPHGAIRYPPHLAQDPLKDLVSLACDPANQTPSSLNGSNQVKVPSHYISSQMLAPPGPAPSLAPPPSSLPRLTLPAESKATTTSSDGGANSPTSPSNQATSGENTWRAVHVPPKEMPPHTITDPLPNRSCWRMLQAAERSPRRLQTLSRLSHVLSVNLLSSVKSTGRQWKAKIRVTIELQLTTSPVHKRDLLVKLTDDIDPYFLFKLSISEDDFQSLKVQQGLLIDFASFPKKFIDLLDLCYSEQESDNPRFLLHLSCQSPVLDGPVNFSVVETNAFKHLNHLSLRLAQGSDKDVKDFLAAEKQALEIKFKKTEDDLSRQLSYAQQTLSEKMKELDKLRSEWASQASCLSSRHSHELQTEREKTIELQTKLQQQTEQLRQELESEHKKNSQQLHSRMAELEASCKELTERKYKNESIIRDLKIKLVGTEEECQRSKQQVLSLRRENSTLDTEVHEKERLVSQLQMRVAVLEQEIRDKDQLMHHTKEMLEATQHQKRSLEDNAESKDLQIRKLEATVKSLSEELIKANGIIKKLQGEVRGLVGKIKVKNTVTVSQEKVLQDTTEQLQNVKKDLQSVQQQLLTKDEQVSKLKEHLETTVQKLNESREVLKTNENVISWLNKQLNEKQLSRKPQSPESLENPSFLSATTGLKCLPLTPVKDISVFFQAQFNPQTGKPVLSPVATADVTPAEPRAVQLANQLIGDSAGLDSKYFERRDYSIPIQSLNLLQREFPQQMKPSVGSAYFSA</sequence>
<dbReference type="Proteomes" id="UP000831701">
    <property type="component" value="Chromosome 8"/>
</dbReference>
<keyword evidence="2" id="KW-1185">Reference proteome</keyword>
<reference evidence="1" key="1">
    <citation type="submission" date="2022-04" db="EMBL/GenBank/DDBJ databases">
        <title>Jade perch genome.</title>
        <authorList>
            <person name="Chao B."/>
        </authorList>
    </citation>
    <scope>NUCLEOTIDE SEQUENCE</scope>
    <source>
        <strain evidence="1">CB-2022</strain>
    </source>
</reference>
<accession>A0ACB8WL22</accession>
<gene>
    <name evidence="1" type="ORF">L3Q82_025383</name>
</gene>
<name>A0ACB8WL22_9TELE</name>